<reference evidence="1" key="1">
    <citation type="journal article" date="2021" name="New Phytol.">
        <title>Evolutionary innovations through gain and loss of genes in the ectomycorrhizal Boletales.</title>
        <authorList>
            <person name="Wu G."/>
            <person name="Miyauchi S."/>
            <person name="Morin E."/>
            <person name="Kuo A."/>
            <person name="Drula E."/>
            <person name="Varga T."/>
            <person name="Kohler A."/>
            <person name="Feng B."/>
            <person name="Cao Y."/>
            <person name="Lipzen A."/>
            <person name="Daum C."/>
            <person name="Hundley H."/>
            <person name="Pangilinan J."/>
            <person name="Johnson J."/>
            <person name="Barry K."/>
            <person name="LaButti K."/>
            <person name="Ng V."/>
            <person name="Ahrendt S."/>
            <person name="Min B."/>
            <person name="Choi I.G."/>
            <person name="Park H."/>
            <person name="Plett J.M."/>
            <person name="Magnuson J."/>
            <person name="Spatafora J.W."/>
            <person name="Nagy L.G."/>
            <person name="Henrissat B."/>
            <person name="Grigoriev I.V."/>
            <person name="Yang Z.L."/>
            <person name="Xu J."/>
            <person name="Martin F.M."/>
        </authorList>
    </citation>
    <scope>NUCLEOTIDE SEQUENCE</scope>
    <source>
        <strain evidence="1">KUC20120723A-06</strain>
    </source>
</reference>
<evidence type="ECO:0000313" key="2">
    <source>
        <dbReference type="Proteomes" id="UP000790709"/>
    </source>
</evidence>
<proteinExistence type="predicted"/>
<comment type="caution">
    <text evidence="1">The sequence shown here is derived from an EMBL/GenBank/DDBJ whole genome shotgun (WGS) entry which is preliminary data.</text>
</comment>
<evidence type="ECO:0000313" key="1">
    <source>
        <dbReference type="EMBL" id="KAH7924802.1"/>
    </source>
</evidence>
<keyword evidence="2" id="KW-1185">Reference proteome</keyword>
<sequence>MILKPVGDSVTPAAKDSKFPPKKTAVDVSSLEPSVDPEVFGTSNAQETTVMPESLPFHLLSVVQRVVDDKIPLSLINLEDGKVYSSSEIPYMFAQSPEYVSLGKLNTSSESNVNISKAIEVAVCSWTAFAMLSHRRGRSDVQYHELKGTSVYQLPSSDGVEKLKGFCRTAKSLGLNWAWADTCCIDTSSSAELQESINSSFHWYRNSAITIVYLADVAQPSPNAFHVSEWFKRGWTVHELLAPSVIQFYLANWSLYYPRAVSLADNDKSIPELRKLISDATKVDERDMISFIPGTDRVREKFRWLSDRNTTKIEDMAYCLMGIFGVHLPILYGERERAFTRLQEEIMKHSDDTSLFDWVGRPSTLNSFLASQPNCFSEEPFMLLHDVLPIVSTRITDASAAQTSRTSRRESLAFTLKVLGQFIGGEHFEAPTGHFIANGKLRVTLGSYRVDRIVPTSNVVKPPVDCYQYDIHAQDLQKMTITTLQRLHVQPEERRQWNYILVRLREVDFLQSGVALGGFTERDVKALYLKPFVAVLLEQASQGVTVPCRRVLTVHRIVAQPIQDASARRLHTSRMIVVE</sequence>
<dbReference type="Proteomes" id="UP000790709">
    <property type="component" value="Unassembled WGS sequence"/>
</dbReference>
<protein>
    <submittedName>
        <fullName evidence="1">Uncharacterized protein</fullName>
    </submittedName>
</protein>
<name>A0ACB8BGD4_9AGAM</name>
<gene>
    <name evidence="1" type="ORF">BV22DRAFT_1034771</name>
</gene>
<accession>A0ACB8BGD4</accession>
<dbReference type="EMBL" id="MU266416">
    <property type="protein sequence ID" value="KAH7924802.1"/>
    <property type="molecule type" value="Genomic_DNA"/>
</dbReference>
<organism evidence="1 2">
    <name type="scientific">Leucogyrophana mollusca</name>
    <dbReference type="NCBI Taxonomy" id="85980"/>
    <lineage>
        <taxon>Eukaryota</taxon>
        <taxon>Fungi</taxon>
        <taxon>Dikarya</taxon>
        <taxon>Basidiomycota</taxon>
        <taxon>Agaricomycotina</taxon>
        <taxon>Agaricomycetes</taxon>
        <taxon>Agaricomycetidae</taxon>
        <taxon>Boletales</taxon>
        <taxon>Boletales incertae sedis</taxon>
        <taxon>Leucogyrophana</taxon>
    </lineage>
</organism>